<keyword evidence="4" id="KW-1185">Reference proteome</keyword>
<reference evidence="4" key="1">
    <citation type="journal article" date="2016" name="Genome Announc.">
        <title>Revised genome sequence of the purple photosynthetic bacterium Blastochloris viridis.</title>
        <authorList>
            <person name="Liu L.N."/>
            <person name="Faulkner M."/>
            <person name="Liu X."/>
            <person name="Huang F."/>
            <person name="Darby A.C."/>
            <person name="Hall N."/>
        </authorList>
    </citation>
    <scope>NUCLEOTIDE SEQUENCE [LARGE SCALE GENOMIC DNA]</scope>
    <source>
        <strain evidence="4">ATCC 19567 / DSM 133 / F</strain>
    </source>
</reference>
<dbReference type="EMBL" id="LN907867">
    <property type="protein sequence ID" value="CUU42583.1"/>
    <property type="molecule type" value="Genomic_DNA"/>
</dbReference>
<dbReference type="OrthoDB" id="9806359at2"/>
<dbReference type="GO" id="GO:0005975">
    <property type="term" value="P:carbohydrate metabolic process"/>
    <property type="evidence" value="ECO:0007669"/>
    <property type="project" value="InterPro"/>
</dbReference>
<comment type="similarity">
    <text evidence="1">Belongs to the N-acylglucosamine 2-epimerase family.</text>
</comment>
<dbReference type="EC" id="5.-.-.-" evidence="3"/>
<organism evidence="3 4">
    <name type="scientific">Blastochloris viridis</name>
    <name type="common">Rhodopseudomonas viridis</name>
    <dbReference type="NCBI Taxonomy" id="1079"/>
    <lineage>
        <taxon>Bacteria</taxon>
        <taxon>Pseudomonadati</taxon>
        <taxon>Pseudomonadota</taxon>
        <taxon>Alphaproteobacteria</taxon>
        <taxon>Hyphomicrobiales</taxon>
        <taxon>Blastochloridaceae</taxon>
        <taxon>Blastochloris</taxon>
    </lineage>
</organism>
<dbReference type="RefSeq" id="WP_060832989.1">
    <property type="nucleotide sequence ID" value="NZ_AP014854.2"/>
</dbReference>
<evidence type="ECO:0000313" key="4">
    <source>
        <dbReference type="Proteomes" id="UP000065734"/>
    </source>
</evidence>
<dbReference type="Pfam" id="PF07221">
    <property type="entry name" value="GlcNAc_2-epim"/>
    <property type="match status" value="1"/>
</dbReference>
<gene>
    <name evidence="3" type="primary">yihS</name>
    <name evidence="3" type="ORF">BVIRIDIS_15960</name>
</gene>
<dbReference type="Gene3D" id="1.50.10.10">
    <property type="match status" value="1"/>
</dbReference>
<evidence type="ECO:0000256" key="1">
    <source>
        <dbReference type="ARBA" id="ARBA00008558"/>
    </source>
</evidence>
<dbReference type="KEGG" id="bvr:BVIR_2151"/>
<dbReference type="InterPro" id="IPR012341">
    <property type="entry name" value="6hp_glycosidase-like_sf"/>
</dbReference>
<dbReference type="PATRIC" id="fig|1079.6.peg.2234"/>
<evidence type="ECO:0000313" key="3">
    <source>
        <dbReference type="EMBL" id="CUU42583.1"/>
    </source>
</evidence>
<dbReference type="SUPFAM" id="SSF48208">
    <property type="entry name" value="Six-hairpin glycosidases"/>
    <property type="match status" value="1"/>
</dbReference>
<accession>A0A0P0JD05</accession>
<evidence type="ECO:0000256" key="2">
    <source>
        <dbReference type="ARBA" id="ARBA00023235"/>
    </source>
</evidence>
<dbReference type="STRING" id="1079.BVIR_2151"/>
<sequence length="392" mass="43837">MALTQPVRNDRPADPALAAATRQAGRWLREAALPLWASRGFDPHRDAFEEQLHFTGEPVAGVPRRTMVQARQIAVFAAAALSGRFPGANLALRAAQRWVRAHLASDGRPGWVFSVDRDGGVVDGRRDLYAHAFALFALALVMRLQRDRAFDDALAATLDIVDGAFADPAASGYWDCLPRQDRLRRQNPHMHLFEAFLALWQTTQRDDMLARCRRLQQLALRRFLDPDRGALREQFDDRWTVHPAPGQGAVEPGHLFEWAWLLRRYEHASGEDQTAPVTAMLDFAIRAGLDAGRGRIVDEIGESGELRARSSRSWPHTEALKALAAEAGRGNLFHRQLIAPIGHRLMTVHCRPDLKGGWIDHVDADDRPISTIMPASTLYHLYFGISALEELP</sequence>
<protein>
    <submittedName>
        <fullName evidence="3">Putative sugar isomerase yihS</fullName>
        <ecNumber evidence="3">5.-.-.-</ecNumber>
    </submittedName>
</protein>
<dbReference type="InterPro" id="IPR008928">
    <property type="entry name" value="6-hairpin_glycosidase_sf"/>
</dbReference>
<dbReference type="GO" id="GO:0016853">
    <property type="term" value="F:isomerase activity"/>
    <property type="evidence" value="ECO:0007669"/>
    <property type="project" value="UniProtKB-KW"/>
</dbReference>
<dbReference type="Proteomes" id="UP000065734">
    <property type="component" value="Chromosome I"/>
</dbReference>
<dbReference type="PANTHER" id="PTHR15108">
    <property type="entry name" value="N-ACYLGLUCOSAMINE-2-EPIMERASE"/>
    <property type="match status" value="1"/>
</dbReference>
<keyword evidence="2 3" id="KW-0413">Isomerase</keyword>
<dbReference type="InterPro" id="IPR010819">
    <property type="entry name" value="AGE/CE"/>
</dbReference>
<dbReference type="AlphaFoldDB" id="A0A0P0JD05"/>
<proteinExistence type="inferred from homology"/>
<name>A0A0P0JD05_BLAVI</name>